<comment type="caution">
    <text evidence="7">The sequence shown here is derived from an EMBL/GenBank/DDBJ whole genome shotgun (WGS) entry which is preliminary data.</text>
</comment>
<feature type="compositionally biased region" description="Basic residues" evidence="6">
    <location>
        <begin position="953"/>
        <end position="967"/>
    </location>
</feature>
<evidence type="ECO:0000256" key="4">
    <source>
        <dbReference type="ARBA" id="ARBA00024208"/>
    </source>
</evidence>
<sequence>MVEDSEVVYFHYSTNNWQGFGSSLWREEFGCAGVWTMFTPQKVWSGWSLTPNKSGVRGGTGSGSDLGPNSGDGVSAKEKGIVAVVENGGNNLDRGVLVERVSSLEKELYEYQFNMGLLLIEKKEWTSKYTEQSQDLVEVKDALEREKAAHLIALSEAEKREENLRKALGVEKECVLDLEKALREIRSENAKIKFTAESKLAEANALVASVEEKSLEVEAKLRSADAKFAEISRKSSEFDRKLQDVESQESALRRDRLSFIAEQESHESTLSKQREDLWEWEKKLQEGEERLAKGQRIINEREQRANENDRLCRQKEKDLEEAQKKIDATNITLRSKEDDVNNRLADIALKEKEYDSLRINLDLKEKELSAWEEKLNAKEKVEMQKLLDEHNAILDVKKQEFEVELNEKRKSFEDGLKDKLVELEKKEAEINHMEEKVGKREQALEKKAEKVKEKEKEYEQKVKALKEKEKSIKSEERSLETTKKKIESEREELVTHKAEVENIRSNNEQELLRINEEIERLKVTEEERSEYLRLQSQLKQEVDQYRRQKELLLKESEDLRQQKETFEREWDELDLKRADVEKELKSVIQQKEEILKLQQFEEEKLKNEKQATQDHIQRELETLALAKESFAAEMELEKSSLAEKAQSQRNQMLLDFELQKKELEADMQNQLEQKEKDLIERKNLFEEKRESELNNINFLREVANREMEEMKLQRSKLEKEKQETDENKKHLESQRMEMQEDIDLLVGLNRKLKNQREQFIVERRRFIEFVEKLRSCQNCGEIISEFVLSDLQSSDDIENLDVPSLPKLAGDIILGDSNENLASSRQNIGASPATDQKSPVSAGTISWLRKCTSKIFKISPISKFESIDSGTLRDVVNLSVEKTNMDDSPGRIHGHENEGALSFAVVNDSLDGRRARSGNDITEVEAVDQDPAVENQSNIDSKAPEDSKAEQKKPRRGGGRTRIKRTHTVKAVLKEARGILGEAAELLPGESVDNHETEFPNGNAEDSANVNSESQGLSNRRIPMNVRKRNRVQTSQMTVSEHDGEASEGHSDSVIPGQRKKRRQKAAAPPAQTAGETRYNLRRPRTGATTSSARATSAGGKESQGEVDRVKDTEEEIVDSKISHSLSVGITNEDGGSVHLEQSMKGVETRDGYGGDTIRTFANNITLSEEVNGTADDAEENDAEYRSESHGEDAGVVEIEDDEDYEQPGEASIGKKLWNFFTT</sequence>
<evidence type="ECO:0000313" key="8">
    <source>
        <dbReference type="Proteomes" id="UP001374584"/>
    </source>
</evidence>
<proteinExistence type="inferred from homology"/>
<dbReference type="Proteomes" id="UP001374584">
    <property type="component" value="Unassembled WGS sequence"/>
</dbReference>
<name>A0AAN9RKI2_PHACN</name>
<feature type="compositionally biased region" description="Basic and acidic residues" evidence="6">
    <location>
        <begin position="1040"/>
        <end position="1051"/>
    </location>
</feature>
<comment type="similarity">
    <text evidence="4">Belongs to the CRWN family.</text>
</comment>
<feature type="coiled-coil region" evidence="5">
    <location>
        <begin position="416"/>
        <end position="741"/>
    </location>
</feature>
<dbReference type="PANTHER" id="PTHR31908:SF11">
    <property type="entry name" value="PROTEIN CROWDED NUCLEI 1"/>
    <property type="match status" value="1"/>
</dbReference>
<evidence type="ECO:0000256" key="5">
    <source>
        <dbReference type="SAM" id="Coils"/>
    </source>
</evidence>
<feature type="compositionally biased region" description="Low complexity" evidence="6">
    <location>
        <begin position="1086"/>
        <end position="1100"/>
    </location>
</feature>
<feature type="region of interest" description="Disordered" evidence="6">
    <location>
        <begin position="1172"/>
        <end position="1195"/>
    </location>
</feature>
<evidence type="ECO:0000256" key="1">
    <source>
        <dbReference type="ARBA" id="ARBA00023054"/>
    </source>
</evidence>
<evidence type="ECO:0008006" key="9">
    <source>
        <dbReference type="Google" id="ProtNLM"/>
    </source>
</evidence>
<keyword evidence="1 5" id="KW-0175">Coiled coil</keyword>
<feature type="region of interest" description="Disordered" evidence="6">
    <location>
        <begin position="54"/>
        <end position="74"/>
    </location>
</feature>
<dbReference type="GO" id="GO:0006997">
    <property type="term" value="P:nucleus organization"/>
    <property type="evidence" value="ECO:0007669"/>
    <property type="project" value="InterPro"/>
</dbReference>
<comment type="subcellular location">
    <subcellularLocation>
        <location evidence="3">Nucleus lamina</location>
    </subcellularLocation>
</comment>
<keyword evidence="8" id="KW-1185">Reference proteome</keyword>
<dbReference type="PANTHER" id="PTHR31908">
    <property type="entry name" value="PROTEIN CROWDED NUCLEI 4"/>
    <property type="match status" value="1"/>
</dbReference>
<dbReference type="AlphaFoldDB" id="A0AAN9RKI2"/>
<reference evidence="7 8" key="1">
    <citation type="submission" date="2024-01" db="EMBL/GenBank/DDBJ databases">
        <title>The genomes of 5 underutilized Papilionoideae crops provide insights into root nodulation and disease resistanc.</title>
        <authorList>
            <person name="Jiang F."/>
        </authorList>
    </citation>
    <scope>NUCLEOTIDE SEQUENCE [LARGE SCALE GENOMIC DNA]</scope>
    <source>
        <strain evidence="7">JINMINGXINNONG_FW02</strain>
        <tissue evidence="7">Leaves</tissue>
    </source>
</reference>
<dbReference type="InterPro" id="IPR040418">
    <property type="entry name" value="CRWN"/>
</dbReference>
<evidence type="ECO:0000256" key="6">
    <source>
        <dbReference type="SAM" id="MobiDB-lite"/>
    </source>
</evidence>
<protein>
    <recommendedName>
        <fullName evidence="9">Nuclear matrix constituent protein 1-like protein</fullName>
    </recommendedName>
</protein>
<feature type="coiled-coil region" evidence="5">
    <location>
        <begin position="270"/>
        <end position="381"/>
    </location>
</feature>
<feature type="region of interest" description="Disordered" evidence="6">
    <location>
        <begin position="987"/>
        <end position="1139"/>
    </location>
</feature>
<dbReference type="EMBL" id="JAYMYR010000003">
    <property type="protein sequence ID" value="KAK7374732.1"/>
    <property type="molecule type" value="Genomic_DNA"/>
</dbReference>
<dbReference type="GO" id="GO:0005652">
    <property type="term" value="C:nuclear lamina"/>
    <property type="evidence" value="ECO:0007669"/>
    <property type="project" value="UniProtKB-SubCell"/>
</dbReference>
<feature type="compositionally biased region" description="Polar residues" evidence="6">
    <location>
        <begin position="1004"/>
        <end position="1018"/>
    </location>
</feature>
<feature type="region of interest" description="Disordered" evidence="6">
    <location>
        <begin position="918"/>
        <end position="967"/>
    </location>
</feature>
<accession>A0AAN9RKI2</accession>
<evidence type="ECO:0000256" key="2">
    <source>
        <dbReference type="ARBA" id="ARBA00023242"/>
    </source>
</evidence>
<organism evidence="7 8">
    <name type="scientific">Phaseolus coccineus</name>
    <name type="common">Scarlet runner bean</name>
    <name type="synonym">Phaseolus multiflorus</name>
    <dbReference type="NCBI Taxonomy" id="3886"/>
    <lineage>
        <taxon>Eukaryota</taxon>
        <taxon>Viridiplantae</taxon>
        <taxon>Streptophyta</taxon>
        <taxon>Embryophyta</taxon>
        <taxon>Tracheophyta</taxon>
        <taxon>Spermatophyta</taxon>
        <taxon>Magnoliopsida</taxon>
        <taxon>eudicotyledons</taxon>
        <taxon>Gunneridae</taxon>
        <taxon>Pentapetalae</taxon>
        <taxon>rosids</taxon>
        <taxon>fabids</taxon>
        <taxon>Fabales</taxon>
        <taxon>Fabaceae</taxon>
        <taxon>Papilionoideae</taxon>
        <taxon>50 kb inversion clade</taxon>
        <taxon>NPAAA clade</taxon>
        <taxon>indigoferoid/millettioid clade</taxon>
        <taxon>Phaseoleae</taxon>
        <taxon>Phaseolus</taxon>
    </lineage>
</organism>
<feature type="compositionally biased region" description="Basic and acidic residues" evidence="6">
    <location>
        <begin position="942"/>
        <end position="952"/>
    </location>
</feature>
<feature type="compositionally biased region" description="Basic and acidic residues" evidence="6">
    <location>
        <begin position="1183"/>
        <end position="1193"/>
    </location>
</feature>
<keyword evidence="2" id="KW-0539">Nucleus</keyword>
<gene>
    <name evidence="7" type="ORF">VNO80_08169</name>
</gene>
<feature type="compositionally biased region" description="Basic and acidic residues" evidence="6">
    <location>
        <begin position="1103"/>
        <end position="1122"/>
    </location>
</feature>
<evidence type="ECO:0000313" key="7">
    <source>
        <dbReference type="EMBL" id="KAK7374732.1"/>
    </source>
</evidence>
<evidence type="ECO:0000256" key="3">
    <source>
        <dbReference type="ARBA" id="ARBA00024186"/>
    </source>
</evidence>